<proteinExistence type="predicted"/>
<reference evidence="2 3" key="1">
    <citation type="submission" date="2013-09" db="EMBL/GenBank/DDBJ databases">
        <title>Corchorus capsularis genome sequencing.</title>
        <authorList>
            <person name="Alam M."/>
            <person name="Haque M.S."/>
            <person name="Islam M.S."/>
            <person name="Emdad E.M."/>
            <person name="Islam M.M."/>
            <person name="Ahmed B."/>
            <person name="Halim A."/>
            <person name="Hossen Q.M.M."/>
            <person name="Hossain M.Z."/>
            <person name="Ahmed R."/>
            <person name="Khan M.M."/>
            <person name="Islam R."/>
            <person name="Rashid M.M."/>
            <person name="Khan S.A."/>
            <person name="Rahman M.S."/>
            <person name="Alam M."/>
        </authorList>
    </citation>
    <scope>NUCLEOTIDE SEQUENCE [LARGE SCALE GENOMIC DNA]</scope>
    <source>
        <strain evidence="3">cv. CVL-1</strain>
        <tissue evidence="2">Whole seedling</tissue>
    </source>
</reference>
<sequence>MGVPDGSTILRGCIEGKEEIRLISSPTRHNGWNVMASNITKMAAIVCHIRKGQYGGPRRSYNMLFMHSGAASSVVIPQKQLDTKPPEGESSMFASDTVNIDGY</sequence>
<feature type="compositionally biased region" description="Polar residues" evidence="1">
    <location>
        <begin position="92"/>
        <end position="103"/>
    </location>
</feature>
<keyword evidence="3" id="KW-1185">Reference proteome</keyword>
<dbReference type="Gramene" id="OMO68657">
    <property type="protein sequence ID" value="OMO68657"/>
    <property type="gene ID" value="CCACVL1_19881"/>
</dbReference>
<dbReference type="AlphaFoldDB" id="A0A1R3HE86"/>
<evidence type="ECO:0000313" key="3">
    <source>
        <dbReference type="Proteomes" id="UP000188268"/>
    </source>
</evidence>
<feature type="region of interest" description="Disordered" evidence="1">
    <location>
        <begin position="81"/>
        <end position="103"/>
    </location>
</feature>
<accession>A0A1R3HE86</accession>
<evidence type="ECO:0000313" key="2">
    <source>
        <dbReference type="EMBL" id="OMO68657.1"/>
    </source>
</evidence>
<evidence type="ECO:0000256" key="1">
    <source>
        <dbReference type="SAM" id="MobiDB-lite"/>
    </source>
</evidence>
<dbReference type="Proteomes" id="UP000188268">
    <property type="component" value="Unassembled WGS sequence"/>
</dbReference>
<protein>
    <submittedName>
        <fullName evidence="2">Uncharacterized protein</fullName>
    </submittedName>
</protein>
<gene>
    <name evidence="2" type="ORF">CCACVL1_19881</name>
</gene>
<organism evidence="2 3">
    <name type="scientific">Corchorus capsularis</name>
    <name type="common">Jute</name>
    <dbReference type="NCBI Taxonomy" id="210143"/>
    <lineage>
        <taxon>Eukaryota</taxon>
        <taxon>Viridiplantae</taxon>
        <taxon>Streptophyta</taxon>
        <taxon>Embryophyta</taxon>
        <taxon>Tracheophyta</taxon>
        <taxon>Spermatophyta</taxon>
        <taxon>Magnoliopsida</taxon>
        <taxon>eudicotyledons</taxon>
        <taxon>Gunneridae</taxon>
        <taxon>Pentapetalae</taxon>
        <taxon>rosids</taxon>
        <taxon>malvids</taxon>
        <taxon>Malvales</taxon>
        <taxon>Malvaceae</taxon>
        <taxon>Grewioideae</taxon>
        <taxon>Apeibeae</taxon>
        <taxon>Corchorus</taxon>
    </lineage>
</organism>
<dbReference type="EMBL" id="AWWV01012178">
    <property type="protein sequence ID" value="OMO68657.1"/>
    <property type="molecule type" value="Genomic_DNA"/>
</dbReference>
<name>A0A1R3HE86_COCAP</name>
<comment type="caution">
    <text evidence="2">The sequence shown here is derived from an EMBL/GenBank/DDBJ whole genome shotgun (WGS) entry which is preliminary data.</text>
</comment>